<proteinExistence type="predicted"/>
<dbReference type="EMBL" id="SMMG02000159">
    <property type="protein sequence ID" value="KAA3449956.1"/>
    <property type="molecule type" value="Genomic_DNA"/>
</dbReference>
<sequence length="499" mass="57960">MGDYLARFREHVYVVCAGEWKPPPQKRSGFSHGSVTIDSIYYYGKSLYQDVNLRSYFSSIRPPTRLTFGFRLGRCIILHFPKRTFIHFFLPRRPLRLKRLKRLKRRGKSRPRKDKGRWWAFGKVGPIGCLHSSEGTEEERNEVRGRGAGKRVESIDREKQNEIRIWPKKMQRYGYHDRSPSRKKNFSKSLRVSGAFKHPKYAGVVNDIAFLIENDDSFRKTKLFKKLDSSEKKCLARAKKRLIHFIRQANDLRFAGTTKTTISLFPFFGATFFFPRDGVGVYNNPFFEYAREQLLGQLRIKCRNLMGKDKVMELIEKFIDLGRIGKLIKGIEMMIEIILRKRIIPYGYNSYLNEVQKMRSFLSNRTNTNTLIESVKIKSVYQSASLIAQDISFQVRNNPISFRSIFSKIVKDIPFIMPKGVEGIRIVSKCGSHIVKIRGDVLYPKRTKYSKYSKCRCSRGREPDGTQLGFGRYGSSRAGLHIEPLKQRVGLQSDNSIVL</sequence>
<dbReference type="InterPro" id="IPR044954">
    <property type="entry name" value="Ribosomal_uS3m_plant"/>
</dbReference>
<evidence type="ECO:0000313" key="3">
    <source>
        <dbReference type="Proteomes" id="UP000325315"/>
    </source>
</evidence>
<comment type="caution">
    <text evidence="2">The sequence shown here is derived from an EMBL/GenBank/DDBJ whole genome shotgun (WGS) entry which is preliminary data.</text>
</comment>
<gene>
    <name evidence="2" type="ORF">EPI10_034284</name>
</gene>
<evidence type="ECO:0000256" key="1">
    <source>
        <dbReference type="SAM" id="MobiDB-lite"/>
    </source>
</evidence>
<dbReference type="Proteomes" id="UP000325315">
    <property type="component" value="Unassembled WGS sequence"/>
</dbReference>
<keyword evidence="2" id="KW-0687">Ribonucleoprotein</keyword>
<dbReference type="OrthoDB" id="1706062at2759"/>
<dbReference type="GO" id="GO:0005840">
    <property type="term" value="C:ribosome"/>
    <property type="evidence" value="ECO:0007669"/>
    <property type="project" value="UniProtKB-KW"/>
</dbReference>
<dbReference type="AlphaFoldDB" id="A0A5B6TZR2"/>
<feature type="compositionally biased region" description="Basic and acidic residues" evidence="1">
    <location>
        <begin position="141"/>
        <end position="155"/>
    </location>
</feature>
<keyword evidence="3" id="KW-1185">Reference proteome</keyword>
<dbReference type="PANTHER" id="PTHR35928:SF2">
    <property type="entry name" value="SMALL RIBOSOMAL SUBUNIT PROTEIN US3M"/>
    <property type="match status" value="1"/>
</dbReference>
<feature type="region of interest" description="Disordered" evidence="1">
    <location>
        <begin position="134"/>
        <end position="155"/>
    </location>
</feature>
<dbReference type="PANTHER" id="PTHR35928">
    <property type="entry name" value="RIBOSOMAL PROTEIN S3, MITOCHONDRIAL"/>
    <property type="match status" value="1"/>
</dbReference>
<evidence type="ECO:0000313" key="2">
    <source>
        <dbReference type="EMBL" id="KAA3449956.1"/>
    </source>
</evidence>
<keyword evidence="2" id="KW-0689">Ribosomal protein</keyword>
<accession>A0A5B6TZR2</accession>
<organism evidence="2 3">
    <name type="scientific">Gossypium australe</name>
    <dbReference type="NCBI Taxonomy" id="47621"/>
    <lineage>
        <taxon>Eukaryota</taxon>
        <taxon>Viridiplantae</taxon>
        <taxon>Streptophyta</taxon>
        <taxon>Embryophyta</taxon>
        <taxon>Tracheophyta</taxon>
        <taxon>Spermatophyta</taxon>
        <taxon>Magnoliopsida</taxon>
        <taxon>eudicotyledons</taxon>
        <taxon>Gunneridae</taxon>
        <taxon>Pentapetalae</taxon>
        <taxon>rosids</taxon>
        <taxon>malvids</taxon>
        <taxon>Malvales</taxon>
        <taxon>Malvaceae</taxon>
        <taxon>Malvoideae</taxon>
        <taxon>Gossypium</taxon>
    </lineage>
</organism>
<reference evidence="3" key="1">
    <citation type="journal article" date="2019" name="Plant Biotechnol. J.">
        <title>Genome sequencing of the Australian wild diploid species Gossypium australe highlights disease resistance and delayed gland morphogenesis.</title>
        <authorList>
            <person name="Cai Y."/>
            <person name="Cai X."/>
            <person name="Wang Q."/>
            <person name="Wang P."/>
            <person name="Zhang Y."/>
            <person name="Cai C."/>
            <person name="Xu Y."/>
            <person name="Wang K."/>
            <person name="Zhou Z."/>
            <person name="Wang C."/>
            <person name="Geng S."/>
            <person name="Li B."/>
            <person name="Dong Q."/>
            <person name="Hou Y."/>
            <person name="Wang H."/>
            <person name="Ai P."/>
            <person name="Liu Z."/>
            <person name="Yi F."/>
            <person name="Sun M."/>
            <person name="An G."/>
            <person name="Cheng J."/>
            <person name="Zhang Y."/>
            <person name="Shi Q."/>
            <person name="Xie Y."/>
            <person name="Shi X."/>
            <person name="Chang Y."/>
            <person name="Huang F."/>
            <person name="Chen Y."/>
            <person name="Hong S."/>
            <person name="Mi L."/>
            <person name="Sun Q."/>
            <person name="Zhang L."/>
            <person name="Zhou B."/>
            <person name="Peng R."/>
            <person name="Zhang X."/>
            <person name="Liu F."/>
        </authorList>
    </citation>
    <scope>NUCLEOTIDE SEQUENCE [LARGE SCALE GENOMIC DNA]</scope>
    <source>
        <strain evidence="3">cv. PA1801</strain>
    </source>
</reference>
<name>A0A5B6TZR2_9ROSI</name>
<protein>
    <submittedName>
        <fullName evidence="2">Ribosomal protein S3</fullName>
    </submittedName>
</protein>